<dbReference type="AlphaFoldDB" id="A0A427XQH8"/>
<dbReference type="Proteomes" id="UP000279236">
    <property type="component" value="Unassembled WGS sequence"/>
</dbReference>
<organism evidence="2 3">
    <name type="scientific">Apiotrichum porosum</name>
    <dbReference type="NCBI Taxonomy" id="105984"/>
    <lineage>
        <taxon>Eukaryota</taxon>
        <taxon>Fungi</taxon>
        <taxon>Dikarya</taxon>
        <taxon>Basidiomycota</taxon>
        <taxon>Agaricomycotina</taxon>
        <taxon>Tremellomycetes</taxon>
        <taxon>Trichosporonales</taxon>
        <taxon>Trichosporonaceae</taxon>
        <taxon>Apiotrichum</taxon>
    </lineage>
</organism>
<evidence type="ECO:0000313" key="2">
    <source>
        <dbReference type="EMBL" id="RSH81061.1"/>
    </source>
</evidence>
<comment type="caution">
    <text evidence="2">The sequence shown here is derived from an EMBL/GenBank/DDBJ whole genome shotgun (WGS) entry which is preliminary data.</text>
</comment>
<dbReference type="RefSeq" id="XP_028475780.1">
    <property type="nucleotide sequence ID" value="XM_028623806.1"/>
</dbReference>
<gene>
    <name evidence="2" type="ORF">EHS24_008495</name>
</gene>
<dbReference type="EMBL" id="RSCE01000007">
    <property type="protein sequence ID" value="RSH81061.1"/>
    <property type="molecule type" value="Genomic_DNA"/>
</dbReference>
<dbReference type="GeneID" id="39593038"/>
<reference evidence="2 3" key="1">
    <citation type="submission" date="2018-11" db="EMBL/GenBank/DDBJ databases">
        <title>Genome sequence of Apiotrichum porosum DSM 27194.</title>
        <authorList>
            <person name="Aliyu H."/>
            <person name="Gorte O."/>
            <person name="Ochsenreither K."/>
        </authorList>
    </citation>
    <scope>NUCLEOTIDE SEQUENCE [LARGE SCALE GENOMIC DNA]</scope>
    <source>
        <strain evidence="2 3">DSM 27194</strain>
    </source>
</reference>
<sequence length="66" mass="5825">MPSKGGNGGNKGASGGAGGKGGGGGAQTKTPAAGKPQAAPVNNAKPKPAAGGDAGDAPKAPPAHKA</sequence>
<keyword evidence="3" id="KW-1185">Reference proteome</keyword>
<evidence type="ECO:0000256" key="1">
    <source>
        <dbReference type="SAM" id="MobiDB-lite"/>
    </source>
</evidence>
<accession>A0A427XQH8</accession>
<proteinExistence type="predicted"/>
<feature type="compositionally biased region" description="Low complexity" evidence="1">
    <location>
        <begin position="27"/>
        <end position="58"/>
    </location>
</feature>
<feature type="region of interest" description="Disordered" evidence="1">
    <location>
        <begin position="1"/>
        <end position="66"/>
    </location>
</feature>
<evidence type="ECO:0000313" key="3">
    <source>
        <dbReference type="Proteomes" id="UP000279236"/>
    </source>
</evidence>
<name>A0A427XQH8_9TREE</name>
<feature type="compositionally biased region" description="Gly residues" evidence="1">
    <location>
        <begin position="1"/>
        <end position="26"/>
    </location>
</feature>
<protein>
    <submittedName>
        <fullName evidence="2">Uncharacterized protein</fullName>
    </submittedName>
</protein>